<dbReference type="GO" id="GO:0071014">
    <property type="term" value="C:post-mRNA release spliceosomal complex"/>
    <property type="evidence" value="ECO:0007669"/>
    <property type="project" value="TreeGrafter"/>
</dbReference>
<dbReference type="InterPro" id="IPR007590">
    <property type="entry name" value="Saf4/Yju2"/>
</dbReference>
<name>A0AAD9DC95_9STRA</name>
<feature type="compositionally biased region" description="Polar residues" evidence="2">
    <location>
        <begin position="323"/>
        <end position="334"/>
    </location>
</feature>
<protein>
    <submittedName>
        <fullName evidence="3">DUF572 domain-containing protein</fullName>
    </submittedName>
</protein>
<comment type="caution">
    <text evidence="3">The sequence shown here is derived from an EMBL/GenBank/DDBJ whole genome shotgun (WGS) entry which is preliminary data.</text>
</comment>
<proteinExistence type="inferred from homology"/>
<dbReference type="Proteomes" id="UP001224775">
    <property type="component" value="Unassembled WGS sequence"/>
</dbReference>
<dbReference type="EMBL" id="JATAAI010000015">
    <property type="protein sequence ID" value="KAK1740669.1"/>
    <property type="molecule type" value="Genomic_DNA"/>
</dbReference>
<dbReference type="GO" id="GO:0005684">
    <property type="term" value="C:U2-type spliceosomal complex"/>
    <property type="evidence" value="ECO:0007669"/>
    <property type="project" value="TreeGrafter"/>
</dbReference>
<gene>
    <name evidence="3" type="ORF">QTG54_008764</name>
</gene>
<evidence type="ECO:0000313" key="4">
    <source>
        <dbReference type="Proteomes" id="UP001224775"/>
    </source>
</evidence>
<accession>A0AAD9DC95</accession>
<sequence>MSSLAATQADGYHIPDEYYTSGAYKKKSISQFNGSKGHNQYLQRSVVRFELPFNGVCTKCEAVVGKGTRFNAHKAHVDDYFSSKIYEFTTKCRSCADCEFKIRTNPKERTFDYVVGIRKKAEEFNSTEAGAHGVIDTDFGPGIFEYRDGKIDAPSKESPEALHLLEKNARSHRKTLTEHEQMSSLLQLSTKLKTDADANAALRSTFRKDRKAKKRRLKDAASAGLGRGIEMSEETDDDVFTAKRLMQTKYDMQAHQLERDSYKSLRASGIFGSKTLKGTKQIDSKTHETGKHSQKKRFQAHKIERKPHRIRKKDTRVAVKPKNPSNNCESNNASHVNVSALDALAAYGSGSDSNDD</sequence>
<feature type="region of interest" description="Disordered" evidence="2">
    <location>
        <begin position="280"/>
        <end position="334"/>
    </location>
</feature>
<dbReference type="AlphaFoldDB" id="A0AAD9DC95"/>
<feature type="compositionally biased region" description="Basic residues" evidence="2">
    <location>
        <begin position="292"/>
        <end position="314"/>
    </location>
</feature>
<evidence type="ECO:0000256" key="2">
    <source>
        <dbReference type="SAM" id="MobiDB-lite"/>
    </source>
</evidence>
<evidence type="ECO:0000256" key="1">
    <source>
        <dbReference type="ARBA" id="ARBA00005595"/>
    </source>
</evidence>
<comment type="similarity">
    <text evidence="1">Belongs to the CWC16 family.</text>
</comment>
<organism evidence="3 4">
    <name type="scientific">Skeletonema marinoi</name>
    <dbReference type="NCBI Taxonomy" id="267567"/>
    <lineage>
        <taxon>Eukaryota</taxon>
        <taxon>Sar</taxon>
        <taxon>Stramenopiles</taxon>
        <taxon>Ochrophyta</taxon>
        <taxon>Bacillariophyta</taxon>
        <taxon>Coscinodiscophyceae</taxon>
        <taxon>Thalassiosirophycidae</taxon>
        <taxon>Thalassiosirales</taxon>
        <taxon>Skeletonemataceae</taxon>
        <taxon>Skeletonema</taxon>
        <taxon>Skeletonema marinoi-dohrnii complex</taxon>
    </lineage>
</organism>
<dbReference type="Pfam" id="PF04502">
    <property type="entry name" value="Saf4_Yju2"/>
    <property type="match status" value="1"/>
</dbReference>
<keyword evidence="4" id="KW-1185">Reference proteome</keyword>
<dbReference type="GO" id="GO:0000398">
    <property type="term" value="P:mRNA splicing, via spliceosome"/>
    <property type="evidence" value="ECO:0007669"/>
    <property type="project" value="InterPro"/>
</dbReference>
<evidence type="ECO:0000313" key="3">
    <source>
        <dbReference type="EMBL" id="KAK1740669.1"/>
    </source>
</evidence>
<dbReference type="PANTHER" id="PTHR12111">
    <property type="entry name" value="SPLICING FACTOR YJU2"/>
    <property type="match status" value="1"/>
</dbReference>
<dbReference type="PANTHER" id="PTHR12111:SF2">
    <property type="entry name" value="SPLICING FACTOR YJU2B-RELATED"/>
    <property type="match status" value="1"/>
</dbReference>
<reference evidence="3" key="1">
    <citation type="submission" date="2023-06" db="EMBL/GenBank/DDBJ databases">
        <title>Survivors Of The Sea: Transcriptome response of Skeletonema marinoi to long-term dormancy.</title>
        <authorList>
            <person name="Pinder M.I.M."/>
            <person name="Kourtchenko O."/>
            <person name="Robertson E.K."/>
            <person name="Larsson T."/>
            <person name="Maumus F."/>
            <person name="Osuna-Cruz C.M."/>
            <person name="Vancaester E."/>
            <person name="Stenow R."/>
            <person name="Vandepoele K."/>
            <person name="Ploug H."/>
            <person name="Bruchert V."/>
            <person name="Godhe A."/>
            <person name="Topel M."/>
        </authorList>
    </citation>
    <scope>NUCLEOTIDE SEQUENCE</scope>
    <source>
        <strain evidence="3">R05AC</strain>
    </source>
</reference>
<feature type="compositionally biased region" description="Basic and acidic residues" evidence="2">
    <location>
        <begin position="280"/>
        <end position="291"/>
    </location>
</feature>